<evidence type="ECO:0000256" key="3">
    <source>
        <dbReference type="ARBA" id="ARBA00012438"/>
    </source>
</evidence>
<dbReference type="InterPro" id="IPR003594">
    <property type="entry name" value="HATPase_dom"/>
</dbReference>
<dbReference type="PROSITE" id="PS50109">
    <property type="entry name" value="HIS_KIN"/>
    <property type="match status" value="1"/>
</dbReference>
<dbReference type="Gene3D" id="3.30.450.20">
    <property type="entry name" value="PAS domain"/>
    <property type="match status" value="2"/>
</dbReference>
<feature type="domain" description="PAC" evidence="17">
    <location>
        <begin position="444"/>
        <end position="496"/>
    </location>
</feature>
<dbReference type="Pfam" id="PF02518">
    <property type="entry name" value="HATPase_c"/>
    <property type="match status" value="1"/>
</dbReference>
<keyword evidence="11 14" id="KW-1133">Transmembrane helix</keyword>
<dbReference type="PRINTS" id="PR00344">
    <property type="entry name" value="BCTRLSENSOR"/>
</dbReference>
<dbReference type="InterPro" id="IPR005467">
    <property type="entry name" value="His_kinase_dom"/>
</dbReference>
<organism evidence="18 19">
    <name type="scientific">Brevibacillus fluminis</name>
    <dbReference type="NCBI Taxonomy" id="511487"/>
    <lineage>
        <taxon>Bacteria</taxon>
        <taxon>Bacillati</taxon>
        <taxon>Bacillota</taxon>
        <taxon>Bacilli</taxon>
        <taxon>Bacillales</taxon>
        <taxon>Paenibacillaceae</taxon>
        <taxon>Brevibacillus</taxon>
    </lineage>
</organism>
<dbReference type="InterPro" id="IPR003661">
    <property type="entry name" value="HisK_dim/P_dom"/>
</dbReference>
<evidence type="ECO:0000256" key="9">
    <source>
        <dbReference type="ARBA" id="ARBA00022777"/>
    </source>
</evidence>
<dbReference type="SUPFAM" id="SSF47384">
    <property type="entry name" value="Homodimeric domain of signal transducing histidine kinase"/>
    <property type="match status" value="1"/>
</dbReference>
<dbReference type="InterPro" id="IPR036097">
    <property type="entry name" value="HisK_dim/P_sf"/>
</dbReference>
<dbReference type="CDD" id="cd18773">
    <property type="entry name" value="PDC1_HK_sensor"/>
    <property type="match status" value="1"/>
</dbReference>
<dbReference type="PROSITE" id="PS50112">
    <property type="entry name" value="PAS"/>
    <property type="match status" value="1"/>
</dbReference>
<dbReference type="Gene3D" id="1.10.287.130">
    <property type="match status" value="1"/>
</dbReference>
<dbReference type="InterPro" id="IPR004358">
    <property type="entry name" value="Sig_transdc_His_kin-like_C"/>
</dbReference>
<feature type="transmembrane region" description="Helical" evidence="14">
    <location>
        <begin position="291"/>
        <end position="315"/>
    </location>
</feature>
<evidence type="ECO:0000256" key="1">
    <source>
        <dbReference type="ARBA" id="ARBA00000085"/>
    </source>
</evidence>
<keyword evidence="5" id="KW-0597">Phosphoprotein</keyword>
<dbReference type="Proteomes" id="UP000271031">
    <property type="component" value="Unassembled WGS sequence"/>
</dbReference>
<evidence type="ECO:0000256" key="4">
    <source>
        <dbReference type="ARBA" id="ARBA00022475"/>
    </source>
</evidence>
<dbReference type="PANTHER" id="PTHR43065">
    <property type="entry name" value="SENSOR HISTIDINE KINASE"/>
    <property type="match status" value="1"/>
</dbReference>
<dbReference type="InterPro" id="IPR033479">
    <property type="entry name" value="dCache_1"/>
</dbReference>
<dbReference type="CDD" id="cd00082">
    <property type="entry name" value="HisKA"/>
    <property type="match status" value="1"/>
</dbReference>
<evidence type="ECO:0000256" key="2">
    <source>
        <dbReference type="ARBA" id="ARBA00004651"/>
    </source>
</evidence>
<dbReference type="InterPro" id="IPR036890">
    <property type="entry name" value="HATPase_C_sf"/>
</dbReference>
<dbReference type="Pfam" id="PF02743">
    <property type="entry name" value="dCache_1"/>
    <property type="match status" value="1"/>
</dbReference>
<evidence type="ECO:0000256" key="12">
    <source>
        <dbReference type="ARBA" id="ARBA00023012"/>
    </source>
</evidence>
<comment type="subcellular location">
    <subcellularLocation>
        <location evidence="2">Cell membrane</location>
        <topology evidence="2">Multi-pass membrane protein</topology>
    </subcellularLocation>
</comment>
<keyword evidence="19" id="KW-1185">Reference proteome</keyword>
<evidence type="ECO:0000256" key="10">
    <source>
        <dbReference type="ARBA" id="ARBA00022840"/>
    </source>
</evidence>
<dbReference type="EC" id="2.7.13.3" evidence="3"/>
<feature type="domain" description="PAS" evidence="16">
    <location>
        <begin position="373"/>
        <end position="417"/>
    </location>
</feature>
<evidence type="ECO:0000256" key="5">
    <source>
        <dbReference type="ARBA" id="ARBA00022553"/>
    </source>
</evidence>
<keyword evidence="10" id="KW-0067">ATP-binding</keyword>
<evidence type="ECO:0000259" key="15">
    <source>
        <dbReference type="PROSITE" id="PS50109"/>
    </source>
</evidence>
<keyword evidence="7 14" id="KW-0812">Transmembrane</keyword>
<comment type="catalytic activity">
    <reaction evidence="1">
        <text>ATP + protein L-histidine = ADP + protein N-phospho-L-histidine.</text>
        <dbReference type="EC" id="2.7.13.3"/>
    </reaction>
</comment>
<name>A0A3M8CZI4_9BACL</name>
<reference evidence="18 19" key="1">
    <citation type="submission" date="2018-10" db="EMBL/GenBank/DDBJ databases">
        <title>Phylogenomics of Brevibacillus.</title>
        <authorList>
            <person name="Dunlap C."/>
        </authorList>
    </citation>
    <scope>NUCLEOTIDE SEQUENCE [LARGE SCALE GENOMIC DNA]</scope>
    <source>
        <strain evidence="18 19">JCM 15716</strain>
    </source>
</reference>
<dbReference type="SUPFAM" id="SSF55785">
    <property type="entry name" value="PYP-like sensor domain (PAS domain)"/>
    <property type="match status" value="1"/>
</dbReference>
<dbReference type="SMART" id="SM00387">
    <property type="entry name" value="HATPase_c"/>
    <property type="match status" value="1"/>
</dbReference>
<keyword evidence="9 18" id="KW-0418">Kinase</keyword>
<evidence type="ECO:0000256" key="14">
    <source>
        <dbReference type="SAM" id="Phobius"/>
    </source>
</evidence>
<dbReference type="InterPro" id="IPR000014">
    <property type="entry name" value="PAS"/>
</dbReference>
<dbReference type="Pfam" id="PF00512">
    <property type="entry name" value="HisKA"/>
    <property type="match status" value="1"/>
</dbReference>
<evidence type="ECO:0000256" key="6">
    <source>
        <dbReference type="ARBA" id="ARBA00022679"/>
    </source>
</evidence>
<evidence type="ECO:0000256" key="7">
    <source>
        <dbReference type="ARBA" id="ARBA00022692"/>
    </source>
</evidence>
<dbReference type="EMBL" id="RHHQ01000023">
    <property type="protein sequence ID" value="RNB81236.1"/>
    <property type="molecule type" value="Genomic_DNA"/>
</dbReference>
<comment type="caution">
    <text evidence="18">The sequence shown here is derived from an EMBL/GenBank/DDBJ whole genome shotgun (WGS) entry which is preliminary data.</text>
</comment>
<dbReference type="SMART" id="SM00091">
    <property type="entry name" value="PAS"/>
    <property type="match status" value="1"/>
</dbReference>
<dbReference type="InterPro" id="IPR000700">
    <property type="entry name" value="PAS-assoc_C"/>
</dbReference>
<dbReference type="GO" id="GO:0006355">
    <property type="term" value="P:regulation of DNA-templated transcription"/>
    <property type="evidence" value="ECO:0007669"/>
    <property type="project" value="InterPro"/>
</dbReference>
<sequence>MSHSGWDRMSLQKPLLKSVVSSITIKYILIYCIILVIPVILLYQVIMSNSHQILETNIITNNAFGADAVAKRFNTELSDVVLQLQLVSNHAQGELDLNSMYTNSREIIARSSFVHAIYYLDEKSRIGFELPFMESPNEQIFPYPMFEEARWTQNYTVSDIHKNVRSESVITVAVPVLLESNRFAGVLVAELSREYLSEVLKIHSMSSGGFGYIVDRHGKVIASTDSNEWDRDYAGFHHVRNLLIESYGTAREAYQGEASILSYKLLKDGWGVVIGVPERIAFEPVLRQSMLLTLSFIGILLFSLCLIGLGMRYLLSPVVRLTHLAQNYTVEASLREISRLKRYHSSDELGLLMRTFIRVGVSNLEKQRMLIEKEQYLRNIIEGIPFAIVTLDNNGVVTYFNRQFENLTGIPAQQGIGINWADLTINQTQDERIVIDFNSTDSSHETESTLVDVQGNKHIIKVIMTRFINEQGDIAGILVVINDVSQQKLLEAYAKQREKLASIGQITAGIAHEIKNPLAILSGASELLKEEVQEKQFVDQMIRELTDDIFQVVGRMNGIANDFLQFAKSSNDEWETVSLDELLDKVLHLLRIKLKECNIRVCKEEQIEYPIIMGKKDKLMQVFLNIVLNSIDAMPNGGTLTIQWQRELQENGEWIVVVIRDTGEGISANQLEWLFNPFFTTKENGSGLGLTIARDIVIEHEGCMSIESREAEGTIVWCKFPKDSHGGGNEHVNTTYGLDY</sequence>
<evidence type="ECO:0000256" key="8">
    <source>
        <dbReference type="ARBA" id="ARBA00022741"/>
    </source>
</evidence>
<dbReference type="OrthoDB" id="9815750at2"/>
<evidence type="ECO:0000313" key="19">
    <source>
        <dbReference type="Proteomes" id="UP000271031"/>
    </source>
</evidence>
<dbReference type="SMART" id="SM00388">
    <property type="entry name" value="HisKA"/>
    <property type="match status" value="1"/>
</dbReference>
<keyword evidence="8" id="KW-0547">Nucleotide-binding</keyword>
<feature type="domain" description="Histidine kinase" evidence="15">
    <location>
        <begin position="509"/>
        <end position="724"/>
    </location>
</feature>
<dbReference type="GO" id="GO:0005886">
    <property type="term" value="C:plasma membrane"/>
    <property type="evidence" value="ECO:0007669"/>
    <property type="project" value="UniProtKB-SubCell"/>
</dbReference>
<evidence type="ECO:0000313" key="18">
    <source>
        <dbReference type="EMBL" id="RNB81236.1"/>
    </source>
</evidence>
<evidence type="ECO:0000259" key="16">
    <source>
        <dbReference type="PROSITE" id="PS50112"/>
    </source>
</evidence>
<dbReference type="GO" id="GO:0005524">
    <property type="term" value="F:ATP binding"/>
    <property type="evidence" value="ECO:0007669"/>
    <property type="project" value="UniProtKB-KW"/>
</dbReference>
<keyword evidence="12" id="KW-0902">Two-component regulatory system</keyword>
<dbReference type="InterPro" id="IPR013767">
    <property type="entry name" value="PAS_fold"/>
</dbReference>
<keyword evidence="6" id="KW-0808">Transferase</keyword>
<accession>A0A3M8CZI4</accession>
<dbReference type="CDD" id="cd00130">
    <property type="entry name" value="PAS"/>
    <property type="match status" value="1"/>
</dbReference>
<dbReference type="PROSITE" id="PS50113">
    <property type="entry name" value="PAC"/>
    <property type="match status" value="1"/>
</dbReference>
<dbReference type="SUPFAM" id="SSF55874">
    <property type="entry name" value="ATPase domain of HSP90 chaperone/DNA topoisomerase II/histidine kinase"/>
    <property type="match status" value="1"/>
</dbReference>
<dbReference type="Pfam" id="PF00989">
    <property type="entry name" value="PAS"/>
    <property type="match status" value="1"/>
</dbReference>
<dbReference type="GO" id="GO:0000155">
    <property type="term" value="F:phosphorelay sensor kinase activity"/>
    <property type="evidence" value="ECO:0007669"/>
    <property type="project" value="InterPro"/>
</dbReference>
<dbReference type="AlphaFoldDB" id="A0A3M8CZI4"/>
<feature type="transmembrane region" description="Helical" evidence="14">
    <location>
        <begin position="20"/>
        <end position="43"/>
    </location>
</feature>
<dbReference type="PANTHER" id="PTHR43065:SF10">
    <property type="entry name" value="PEROXIDE STRESS-ACTIVATED HISTIDINE KINASE MAK3"/>
    <property type="match status" value="1"/>
</dbReference>
<dbReference type="NCBIfam" id="TIGR00229">
    <property type="entry name" value="sensory_box"/>
    <property type="match status" value="1"/>
</dbReference>
<evidence type="ECO:0000259" key="17">
    <source>
        <dbReference type="PROSITE" id="PS50113"/>
    </source>
</evidence>
<proteinExistence type="predicted"/>
<dbReference type="InterPro" id="IPR035965">
    <property type="entry name" value="PAS-like_dom_sf"/>
</dbReference>
<keyword evidence="4" id="KW-1003">Cell membrane</keyword>
<protein>
    <recommendedName>
        <fullName evidence="3">histidine kinase</fullName>
        <ecNumber evidence="3">2.7.13.3</ecNumber>
    </recommendedName>
</protein>
<dbReference type="Gene3D" id="3.30.565.10">
    <property type="entry name" value="Histidine kinase-like ATPase, C-terminal domain"/>
    <property type="match status" value="1"/>
</dbReference>
<evidence type="ECO:0000256" key="13">
    <source>
        <dbReference type="ARBA" id="ARBA00023136"/>
    </source>
</evidence>
<gene>
    <name evidence="18" type="ORF">EDM56_26320</name>
</gene>
<evidence type="ECO:0000256" key="11">
    <source>
        <dbReference type="ARBA" id="ARBA00022989"/>
    </source>
</evidence>
<keyword evidence="13 14" id="KW-0472">Membrane</keyword>